<evidence type="ECO:0000256" key="1">
    <source>
        <dbReference type="SAM" id="MobiDB-lite"/>
    </source>
</evidence>
<reference evidence="2 3" key="2">
    <citation type="submission" date="2020-04" db="EMBL/GenBank/DDBJ databases">
        <title>Genome sequencing and assembly of multiple isolates from the Colletotrichum gloeosporioides species complex.</title>
        <authorList>
            <person name="Gan P."/>
            <person name="Shirasu K."/>
        </authorList>
    </citation>
    <scope>NUCLEOTIDE SEQUENCE [LARGE SCALE GENOMIC DNA]</scope>
    <source>
        <strain evidence="2 3">Nara gc5</strain>
    </source>
</reference>
<comment type="caution">
    <text evidence="2">The sequence shown here is derived from an EMBL/GenBank/DDBJ whole genome shotgun (WGS) entry which is preliminary data.</text>
</comment>
<feature type="region of interest" description="Disordered" evidence="1">
    <location>
        <begin position="16"/>
        <end position="68"/>
    </location>
</feature>
<dbReference type="InParanoid" id="A0A7J6JN44"/>
<evidence type="ECO:0000313" key="3">
    <source>
        <dbReference type="Proteomes" id="UP000011096"/>
    </source>
</evidence>
<dbReference type="GeneID" id="43604340"/>
<keyword evidence="3" id="KW-1185">Reference proteome</keyword>
<reference evidence="2 3" key="1">
    <citation type="submission" date="2012-08" db="EMBL/GenBank/DDBJ databases">
        <authorList>
            <person name="Gan P.H.P."/>
            <person name="Ikeda K."/>
            <person name="Irieda H."/>
            <person name="Narusaka M."/>
            <person name="O'Connell R.J."/>
            <person name="Narusaka Y."/>
            <person name="Takano Y."/>
            <person name="Kubo Y."/>
            <person name="Shirasu K."/>
        </authorList>
    </citation>
    <scope>NUCLEOTIDE SEQUENCE [LARGE SCALE GENOMIC DNA]</scope>
    <source>
        <strain evidence="2 3">Nara gc5</strain>
    </source>
</reference>
<proteinExistence type="predicted"/>
<feature type="region of interest" description="Disordered" evidence="1">
    <location>
        <begin position="109"/>
        <end position="134"/>
    </location>
</feature>
<feature type="compositionally biased region" description="Polar residues" evidence="1">
    <location>
        <begin position="44"/>
        <end position="55"/>
    </location>
</feature>
<feature type="compositionally biased region" description="Low complexity" evidence="1">
    <location>
        <begin position="113"/>
        <end position="123"/>
    </location>
</feature>
<dbReference type="OrthoDB" id="4825396at2759"/>
<sequence>MAATNTSVNMAAVNDPMDLELGDSPTKLSNETVARKTPKIIVTKSGSKKQGTLRNQEPHPVSKSIHANSAIDNKTLRATNPQRVTKAWNTNKLERKIAKRRSRYLKAREAVETLTTTPPSSDVSDSELSTTKAQRTLAERRSRYLETLEEWALPFTPPSSDVSDSDDELSTTKLEDETTATATPGTNDIAQVTPCTPPSEDVKFLVNPKIILHGETFRWNKVSDGIYQKADVLKKPKIVLHTATFRWEKLSDGTYMKVNRV</sequence>
<dbReference type="RefSeq" id="XP_031882721.1">
    <property type="nucleotide sequence ID" value="XM_032020122.1"/>
</dbReference>
<protein>
    <submittedName>
        <fullName evidence="2">Uncharacterized protein</fullName>
    </submittedName>
</protein>
<feature type="region of interest" description="Disordered" evidence="1">
    <location>
        <begin position="155"/>
        <end position="189"/>
    </location>
</feature>
<name>A0A7J6JN44_COLFN</name>
<dbReference type="EMBL" id="ANPB02000001">
    <property type="protein sequence ID" value="KAF4491132.1"/>
    <property type="molecule type" value="Genomic_DNA"/>
</dbReference>
<gene>
    <name evidence="2" type="ORF">CGGC5_v000822</name>
</gene>
<accession>A0A7J6JN44</accession>
<organism evidence="2 3">
    <name type="scientific">Colletotrichum fructicola (strain Nara gc5)</name>
    <name type="common">Anthracnose fungus</name>
    <name type="synonym">Colletotrichum gloeosporioides (strain Nara gc5)</name>
    <dbReference type="NCBI Taxonomy" id="1213859"/>
    <lineage>
        <taxon>Eukaryota</taxon>
        <taxon>Fungi</taxon>
        <taxon>Dikarya</taxon>
        <taxon>Ascomycota</taxon>
        <taxon>Pezizomycotina</taxon>
        <taxon>Sordariomycetes</taxon>
        <taxon>Hypocreomycetidae</taxon>
        <taxon>Glomerellales</taxon>
        <taxon>Glomerellaceae</taxon>
        <taxon>Colletotrichum</taxon>
        <taxon>Colletotrichum gloeosporioides species complex</taxon>
    </lineage>
</organism>
<dbReference type="Proteomes" id="UP000011096">
    <property type="component" value="Unassembled WGS sequence"/>
</dbReference>
<dbReference type="AlphaFoldDB" id="A0A7J6JN44"/>
<feature type="compositionally biased region" description="Polar residues" evidence="1">
    <location>
        <begin position="179"/>
        <end position="189"/>
    </location>
</feature>
<evidence type="ECO:0000313" key="2">
    <source>
        <dbReference type="EMBL" id="KAF4491132.1"/>
    </source>
</evidence>